<gene>
    <name evidence="2" type="ORF">NCGR_LOCUS40419</name>
</gene>
<reference evidence="2" key="1">
    <citation type="submission" date="2020-10" db="EMBL/GenBank/DDBJ databases">
        <authorList>
            <person name="Han B."/>
            <person name="Lu T."/>
            <person name="Zhao Q."/>
            <person name="Huang X."/>
            <person name="Zhao Y."/>
        </authorList>
    </citation>
    <scope>NUCLEOTIDE SEQUENCE</scope>
</reference>
<proteinExistence type="predicted"/>
<protein>
    <submittedName>
        <fullName evidence="2">Uncharacterized protein</fullName>
    </submittedName>
</protein>
<feature type="compositionally biased region" description="Polar residues" evidence="1">
    <location>
        <begin position="50"/>
        <end position="64"/>
    </location>
</feature>
<comment type="caution">
    <text evidence="2">The sequence shown here is derived from an EMBL/GenBank/DDBJ whole genome shotgun (WGS) entry which is preliminary data.</text>
</comment>
<evidence type="ECO:0000313" key="2">
    <source>
        <dbReference type="EMBL" id="CAD6256923.1"/>
    </source>
</evidence>
<dbReference type="EMBL" id="CAJGYO010000010">
    <property type="protein sequence ID" value="CAD6256923.1"/>
    <property type="molecule type" value="Genomic_DNA"/>
</dbReference>
<name>A0A811QLG8_9POAL</name>
<sequence>MAVIAADPSNLVAVGPNRPSSENTRRGFRVPTPASSSAASGRGTAPASSISPVDSITNPASTRPHSVHTKAGCSGWDNNRKLPLL</sequence>
<feature type="region of interest" description="Disordered" evidence="1">
    <location>
        <begin position="1"/>
        <end position="85"/>
    </location>
</feature>
<organism evidence="2 3">
    <name type="scientific">Miscanthus lutarioriparius</name>
    <dbReference type="NCBI Taxonomy" id="422564"/>
    <lineage>
        <taxon>Eukaryota</taxon>
        <taxon>Viridiplantae</taxon>
        <taxon>Streptophyta</taxon>
        <taxon>Embryophyta</taxon>
        <taxon>Tracheophyta</taxon>
        <taxon>Spermatophyta</taxon>
        <taxon>Magnoliopsida</taxon>
        <taxon>Liliopsida</taxon>
        <taxon>Poales</taxon>
        <taxon>Poaceae</taxon>
        <taxon>PACMAD clade</taxon>
        <taxon>Panicoideae</taxon>
        <taxon>Andropogonodae</taxon>
        <taxon>Andropogoneae</taxon>
        <taxon>Saccharinae</taxon>
        <taxon>Miscanthus</taxon>
    </lineage>
</organism>
<keyword evidence="3" id="KW-1185">Reference proteome</keyword>
<dbReference type="AlphaFoldDB" id="A0A811QLG8"/>
<dbReference type="Proteomes" id="UP000604825">
    <property type="component" value="Unassembled WGS sequence"/>
</dbReference>
<evidence type="ECO:0000313" key="3">
    <source>
        <dbReference type="Proteomes" id="UP000604825"/>
    </source>
</evidence>
<evidence type="ECO:0000256" key="1">
    <source>
        <dbReference type="SAM" id="MobiDB-lite"/>
    </source>
</evidence>
<accession>A0A811QLG8</accession>
<feature type="compositionally biased region" description="Low complexity" evidence="1">
    <location>
        <begin position="31"/>
        <end position="49"/>
    </location>
</feature>